<accession>A0AA86S670</accession>
<evidence type="ECO:0000313" key="3">
    <source>
        <dbReference type="Proteomes" id="UP001642409"/>
    </source>
</evidence>
<dbReference type="AlphaFoldDB" id="A0AA86S670"/>
<dbReference type="EMBL" id="CATOUU010001186">
    <property type="protein sequence ID" value="CAI9978800.1"/>
    <property type="molecule type" value="Genomic_DNA"/>
</dbReference>
<evidence type="ECO:0000313" key="2">
    <source>
        <dbReference type="EMBL" id="CAL5984661.1"/>
    </source>
</evidence>
<dbReference type="EMBL" id="CAXDID020000017">
    <property type="protein sequence ID" value="CAL5984661.1"/>
    <property type="molecule type" value="Genomic_DNA"/>
</dbReference>
<sequence length="547" mass="63858">MQRKTDYIVAKYFILEKDDAGNDSKQYICVLCQKVGQRTIMARHFGNMLRHIQNRKGHALNLDAQLKKFDKQDKGEIDKHIKPNSLFDQSIPLIKDLALLNVALSKLDNKVYQYMLQQRYPHVPCRTTAREYSLKLGSQLQHQMLSEYKVKQICSLLIDGYQYGPIHTYTVLFQTNGCSPKYLSTFSTTESQNALWLHRNVEAIIQLLAGYNLQVVAITGDTAQVLTCLCSLLQSRVAETSYFDKPEAYVQCSTKYKIIRIKCLAHVFSLILHDLAKEFRIVEMLSDLHAEKVQFKPYICTRFYSLRDTLKSLPPGQLYYQEEYIEVFDLFCKYIEIVEQEDAVVTNVDIDFKDLFEALDKMETETASFAKRVARKRLIDADNSTVVILRLKQLLQTEFDVNSYNAFQIRKLCKRVNTLFKDIFEEPIDSDELIKHFERPQSENLRKFGKSAIEMWESRGFSNIVTFLEYCKVIQVSECPVERTFSEMGNLIGQRRYKLSPNMLDATFMIKDRAYEEYEQLIKLQEQFDQADKNQEGPQKIMNKFSK</sequence>
<proteinExistence type="predicted"/>
<keyword evidence="3" id="KW-1185">Reference proteome</keyword>
<dbReference type="Proteomes" id="UP001642409">
    <property type="component" value="Unassembled WGS sequence"/>
</dbReference>
<protein>
    <submittedName>
        <fullName evidence="1">Uncharacterized protein</fullName>
    </submittedName>
</protein>
<reference evidence="2 3" key="2">
    <citation type="submission" date="2024-07" db="EMBL/GenBank/DDBJ databases">
        <authorList>
            <person name="Akdeniz Z."/>
        </authorList>
    </citation>
    <scope>NUCLEOTIDE SEQUENCE [LARGE SCALE GENOMIC DNA]</scope>
</reference>
<dbReference type="SUPFAM" id="SSF53098">
    <property type="entry name" value="Ribonuclease H-like"/>
    <property type="match status" value="1"/>
</dbReference>
<organism evidence="1">
    <name type="scientific">Hexamita inflata</name>
    <dbReference type="NCBI Taxonomy" id="28002"/>
    <lineage>
        <taxon>Eukaryota</taxon>
        <taxon>Metamonada</taxon>
        <taxon>Diplomonadida</taxon>
        <taxon>Hexamitidae</taxon>
        <taxon>Hexamitinae</taxon>
        <taxon>Hexamita</taxon>
    </lineage>
</organism>
<dbReference type="InterPro" id="IPR012337">
    <property type="entry name" value="RNaseH-like_sf"/>
</dbReference>
<comment type="caution">
    <text evidence="1">The sequence shown here is derived from an EMBL/GenBank/DDBJ whole genome shotgun (WGS) entry which is preliminary data.</text>
</comment>
<name>A0AA86S670_9EUKA</name>
<evidence type="ECO:0000313" key="1">
    <source>
        <dbReference type="EMBL" id="CAI9978800.1"/>
    </source>
</evidence>
<reference evidence="1" key="1">
    <citation type="submission" date="2023-06" db="EMBL/GenBank/DDBJ databases">
        <authorList>
            <person name="Kurt Z."/>
        </authorList>
    </citation>
    <scope>NUCLEOTIDE SEQUENCE</scope>
</reference>
<gene>
    <name evidence="1" type="ORF">HINF_LOCUS66445</name>
    <name evidence="2" type="ORF">HINF_LOCUS8211</name>
</gene>